<dbReference type="Proteomes" id="UP001215598">
    <property type="component" value="Unassembled WGS sequence"/>
</dbReference>
<accession>A0AAD7HI15</accession>
<dbReference type="EMBL" id="JARKIB010000239">
    <property type="protein sequence ID" value="KAJ7720515.1"/>
    <property type="molecule type" value="Genomic_DNA"/>
</dbReference>
<organism evidence="1 2">
    <name type="scientific">Mycena metata</name>
    <dbReference type="NCBI Taxonomy" id="1033252"/>
    <lineage>
        <taxon>Eukaryota</taxon>
        <taxon>Fungi</taxon>
        <taxon>Dikarya</taxon>
        <taxon>Basidiomycota</taxon>
        <taxon>Agaricomycotina</taxon>
        <taxon>Agaricomycetes</taxon>
        <taxon>Agaricomycetidae</taxon>
        <taxon>Agaricales</taxon>
        <taxon>Marasmiineae</taxon>
        <taxon>Mycenaceae</taxon>
        <taxon>Mycena</taxon>
    </lineage>
</organism>
<name>A0AAD7HI15_9AGAR</name>
<evidence type="ECO:0000313" key="1">
    <source>
        <dbReference type="EMBL" id="KAJ7720515.1"/>
    </source>
</evidence>
<proteinExistence type="predicted"/>
<reference evidence="1" key="1">
    <citation type="submission" date="2023-03" db="EMBL/GenBank/DDBJ databases">
        <title>Massive genome expansion in bonnet fungi (Mycena s.s.) driven by repeated elements and novel gene families across ecological guilds.</title>
        <authorList>
            <consortium name="Lawrence Berkeley National Laboratory"/>
            <person name="Harder C.B."/>
            <person name="Miyauchi S."/>
            <person name="Viragh M."/>
            <person name="Kuo A."/>
            <person name="Thoen E."/>
            <person name="Andreopoulos B."/>
            <person name="Lu D."/>
            <person name="Skrede I."/>
            <person name="Drula E."/>
            <person name="Henrissat B."/>
            <person name="Morin E."/>
            <person name="Kohler A."/>
            <person name="Barry K."/>
            <person name="LaButti K."/>
            <person name="Morin E."/>
            <person name="Salamov A."/>
            <person name="Lipzen A."/>
            <person name="Mereny Z."/>
            <person name="Hegedus B."/>
            <person name="Baldrian P."/>
            <person name="Stursova M."/>
            <person name="Weitz H."/>
            <person name="Taylor A."/>
            <person name="Grigoriev I.V."/>
            <person name="Nagy L.G."/>
            <person name="Martin F."/>
            <person name="Kauserud H."/>
        </authorList>
    </citation>
    <scope>NUCLEOTIDE SEQUENCE</scope>
    <source>
        <strain evidence="1">CBHHK182m</strain>
    </source>
</reference>
<comment type="caution">
    <text evidence="1">The sequence shown here is derived from an EMBL/GenBank/DDBJ whole genome shotgun (WGS) entry which is preliminary data.</text>
</comment>
<gene>
    <name evidence="1" type="ORF">B0H16DRAFT_1474354</name>
</gene>
<keyword evidence="2" id="KW-1185">Reference proteome</keyword>
<sequence>MPQPIAQARATRYADPTVGDEWTSRDFEIIGLYTRGLTEAVFEGEEVDEMEGRKETACGNISACRMEYLSPKATFADQWTKNPQNSDKKFKVQGYFRKESDPPPPCFGHSKAQTVSAVLRFSRRGRAIKLGRMGRKKIGEEAEANKKQIQKAVDCGSKLKGSKIVLLQQIIFRAKEWFFEQPWTRSRELGRTECIQLKKRCWSWPPLCSGVSAANNRRYIAFKPRQNNM</sequence>
<evidence type="ECO:0000313" key="2">
    <source>
        <dbReference type="Proteomes" id="UP001215598"/>
    </source>
</evidence>
<dbReference type="AlphaFoldDB" id="A0AAD7HI15"/>
<protein>
    <submittedName>
        <fullName evidence="1">Uncharacterized protein</fullName>
    </submittedName>
</protein>